<dbReference type="Gene3D" id="3.30.420.10">
    <property type="entry name" value="Ribonuclease H-like superfamily/Ribonuclease H"/>
    <property type="match status" value="1"/>
</dbReference>
<dbReference type="InterPro" id="IPR012337">
    <property type="entry name" value="RNaseH-like_sf"/>
</dbReference>
<reference evidence="3" key="1">
    <citation type="submission" date="2018-05" db="EMBL/GenBank/DDBJ databases">
        <authorList>
            <person name="Strepis N."/>
        </authorList>
    </citation>
    <scope>NUCLEOTIDE SEQUENCE [LARGE SCALE GENOMIC DNA]</scope>
</reference>
<dbReference type="SUPFAM" id="SSF53098">
    <property type="entry name" value="Ribonuclease H-like"/>
    <property type="match status" value="1"/>
</dbReference>
<protein>
    <recommendedName>
        <fullName evidence="1">Integrase catalytic domain-containing protein</fullName>
    </recommendedName>
</protein>
<dbReference type="GO" id="GO:0003676">
    <property type="term" value="F:nucleic acid binding"/>
    <property type="evidence" value="ECO:0007669"/>
    <property type="project" value="InterPro"/>
</dbReference>
<dbReference type="InterPro" id="IPR032874">
    <property type="entry name" value="DDE_dom"/>
</dbReference>
<dbReference type="AlphaFoldDB" id="A0A383TBF7"/>
<accession>A0A383TBF7</accession>
<dbReference type="Pfam" id="PF13610">
    <property type="entry name" value="DDE_Tnp_IS240"/>
    <property type="match status" value="1"/>
</dbReference>
<feature type="domain" description="Integrase catalytic" evidence="1">
    <location>
        <begin position="298"/>
        <end position="473"/>
    </location>
</feature>
<organism evidence="2 3">
    <name type="scientific">Trichococcus shcherbakoviae</name>
    <dbReference type="NCBI Taxonomy" id="2094020"/>
    <lineage>
        <taxon>Bacteria</taxon>
        <taxon>Bacillati</taxon>
        <taxon>Bacillota</taxon>
        <taxon>Bacilli</taxon>
        <taxon>Lactobacillales</taxon>
        <taxon>Carnobacteriaceae</taxon>
        <taxon>Trichococcus</taxon>
    </lineage>
</organism>
<proteinExistence type="predicted"/>
<gene>
    <name evidence="2" type="ORF">TART1_0020</name>
</gene>
<evidence type="ECO:0000259" key="1">
    <source>
        <dbReference type="PROSITE" id="PS50994"/>
    </source>
</evidence>
<dbReference type="InterPro" id="IPR001584">
    <property type="entry name" value="Integrase_cat-core"/>
</dbReference>
<sequence length="497" mass="57630">MMVTTPHYFPKRKEDDKLLPLLLTYLVDIIKRQRMIILALMKLVLLLTRNSRMPQLTAPDNLNYQKLKIDELPLIEKVDKLDYRLLLQTHFEKTGKVLQPIQRRKGVKINLDLNTTCPCCSAPSDYLYANNGAKGQCNCKVCDAVFSPKNRYSKEAILKCPHCMHPLEKVKDRNGFDVYKCKKTDCPYYLRRLKELTPEEKALFKNQPHQFKMHYLFRQFNLAFEPISKDSIIQPKVNLANIHCSPYTLGLILTYHVNYGLSARKTAALMYDVHNVKITGQTILNYASSTSVVLKPFLENYPYELSDQFCGDETYIRVSGRWNYLFFFFDAVKKIILSNYVSQNRDTESAIYALREVFKKMPQIPEDLTFIVDGNPIYLLAQHYYAQHGIPFDVKQVIGLTNNDPVSKEYRPLKQIIERLNRTFKGNYRATTGFGSQQGSVSFVTLFCVYFNFLRPHAALEKKVPVLIPALDKLPNMPAKWTKLISLSQDWLMDQTP</sequence>
<name>A0A383TBF7_9LACT</name>
<dbReference type="InterPro" id="IPR036397">
    <property type="entry name" value="RNaseH_sf"/>
</dbReference>
<dbReference type="EMBL" id="UNRR01000002">
    <property type="protein sequence ID" value="SYZ77258.1"/>
    <property type="molecule type" value="Genomic_DNA"/>
</dbReference>
<dbReference type="GO" id="GO:0015074">
    <property type="term" value="P:DNA integration"/>
    <property type="evidence" value="ECO:0007669"/>
    <property type="project" value="InterPro"/>
</dbReference>
<dbReference type="PROSITE" id="PS50994">
    <property type="entry name" value="INTEGRASE"/>
    <property type="match status" value="1"/>
</dbReference>
<evidence type="ECO:0000313" key="3">
    <source>
        <dbReference type="Proteomes" id="UP000262072"/>
    </source>
</evidence>
<dbReference type="Proteomes" id="UP000262072">
    <property type="component" value="Unassembled WGS sequence"/>
</dbReference>
<evidence type="ECO:0000313" key="2">
    <source>
        <dbReference type="EMBL" id="SYZ77258.1"/>
    </source>
</evidence>